<dbReference type="EMBL" id="AOFQ01000065">
    <property type="protein sequence ID" value="ESQ97307.1"/>
    <property type="molecule type" value="Genomic_DNA"/>
</dbReference>
<sequence length="48" mass="5406">MLAGLNASAKECLDFSENYHNNPAKLWIVGRDFQRRVHKHAPSSLAIV</sequence>
<proteinExistence type="predicted"/>
<dbReference type="Proteomes" id="UP000017822">
    <property type="component" value="Unassembled WGS sequence"/>
</dbReference>
<evidence type="ECO:0000313" key="2">
    <source>
        <dbReference type="Proteomes" id="UP000017822"/>
    </source>
</evidence>
<name>V4Q6E1_STUCH</name>
<comment type="caution">
    <text evidence="1">The sequence shown here is derived from an EMBL/GenBank/DDBJ whole genome shotgun (WGS) entry which is preliminary data.</text>
</comment>
<gene>
    <name evidence="1" type="ORF">F753_21715</name>
</gene>
<protein>
    <submittedName>
        <fullName evidence="1">Uncharacterized protein</fullName>
    </submittedName>
</protein>
<evidence type="ECO:0000313" key="1">
    <source>
        <dbReference type="EMBL" id="ESQ97307.1"/>
    </source>
</evidence>
<organism evidence="1 2">
    <name type="scientific">Stutzerimonas chloritidismutans AW-1</name>
    <dbReference type="NCBI Taxonomy" id="1263865"/>
    <lineage>
        <taxon>Bacteria</taxon>
        <taxon>Pseudomonadati</taxon>
        <taxon>Pseudomonadota</taxon>
        <taxon>Gammaproteobacteria</taxon>
        <taxon>Pseudomonadales</taxon>
        <taxon>Pseudomonadaceae</taxon>
        <taxon>Stutzerimonas</taxon>
    </lineage>
</organism>
<accession>V4Q6E1</accession>
<reference evidence="1 2" key="1">
    <citation type="submission" date="2013-07" db="EMBL/GenBank/DDBJ databases">
        <authorList>
            <person name="Schaap P.J."/>
            <person name="Mehboob F."/>
            <person name="Oosterkamp M.J."/>
            <person name="de Vos W.M."/>
            <person name="Stams A.J.M."/>
            <person name="Koehorst J.J."/>
        </authorList>
    </citation>
    <scope>NUCLEOTIDE SEQUENCE [LARGE SCALE GENOMIC DNA]</scope>
    <source>
        <strain evidence="1 2">AW-1</strain>
    </source>
</reference>
<dbReference type="AlphaFoldDB" id="V4Q6E1"/>